<organism evidence="1 2">
    <name type="scientific">Bradyrhizobium forestalis</name>
    <dbReference type="NCBI Taxonomy" id="1419263"/>
    <lineage>
        <taxon>Bacteria</taxon>
        <taxon>Pseudomonadati</taxon>
        <taxon>Pseudomonadota</taxon>
        <taxon>Alphaproteobacteria</taxon>
        <taxon>Hyphomicrobiales</taxon>
        <taxon>Nitrobacteraceae</taxon>
        <taxon>Bradyrhizobium</taxon>
    </lineage>
</organism>
<dbReference type="AlphaFoldDB" id="A0A2M8R8H4"/>
<reference evidence="1 2" key="1">
    <citation type="submission" date="2017-11" db="EMBL/GenBank/DDBJ databases">
        <title>Bradyrhizobium forestalis sp. nov., an efficient nitrogen-fixing bacterium isolated from nodules of forest legume species in the Amazon.</title>
        <authorList>
            <person name="Costa E.M."/>
            <person name="Guimaraes A."/>
            <person name="Carvalho T.S."/>
            <person name="Rodrigues T.L."/>
            <person name="Ribeiro P.R.A."/>
            <person name="Lebbe L."/>
            <person name="Willems A."/>
            <person name="Moreira F.M.S."/>
        </authorList>
    </citation>
    <scope>NUCLEOTIDE SEQUENCE [LARGE SCALE GENOMIC DNA]</scope>
    <source>
        <strain evidence="1 2">INPA54B</strain>
    </source>
</reference>
<accession>A0A2M8R8H4</accession>
<evidence type="ECO:0000313" key="2">
    <source>
        <dbReference type="Proteomes" id="UP000231194"/>
    </source>
</evidence>
<dbReference type="EMBL" id="PGVG01000012">
    <property type="protein sequence ID" value="PJG54135.1"/>
    <property type="molecule type" value="Genomic_DNA"/>
</dbReference>
<gene>
    <name evidence="1" type="ORF">CVM73_17160</name>
</gene>
<evidence type="ECO:0000313" key="1">
    <source>
        <dbReference type="EMBL" id="PJG54135.1"/>
    </source>
</evidence>
<name>A0A2M8R8H4_9BRAD</name>
<proteinExistence type="predicted"/>
<dbReference type="OrthoDB" id="7063672at2"/>
<dbReference type="RefSeq" id="WP_100233104.1">
    <property type="nucleotide sequence ID" value="NZ_PGVG01000012.1"/>
</dbReference>
<comment type="caution">
    <text evidence="1">The sequence shown here is derived from an EMBL/GenBank/DDBJ whole genome shotgun (WGS) entry which is preliminary data.</text>
</comment>
<protein>
    <submittedName>
        <fullName evidence="1">Uncharacterized protein</fullName>
    </submittedName>
</protein>
<keyword evidence="2" id="KW-1185">Reference proteome</keyword>
<sequence>MIERILIVDGMLSGTGIRDGSAGGYLDPSRIGISRDLAKRISKWVADYENAHYYQFSDTAKNEELDEEGIAIAQQLQRESPDTRVEYFSNAKMLKIAI</sequence>
<dbReference type="Proteomes" id="UP000231194">
    <property type="component" value="Unassembled WGS sequence"/>
</dbReference>